<dbReference type="EMBL" id="CP010537">
    <property type="protein sequence ID" value="AJG22731.1"/>
    <property type="molecule type" value="Genomic_DNA"/>
</dbReference>
<dbReference type="InterPro" id="IPR018062">
    <property type="entry name" value="HTH_AraC-typ_CS"/>
</dbReference>
<dbReference type="KEGG" id="cbw:RR42_s1142"/>
<dbReference type="AlphaFoldDB" id="A0A0C4YQ58"/>
<evidence type="ECO:0000256" key="3">
    <source>
        <dbReference type="ARBA" id="ARBA00023163"/>
    </source>
</evidence>
<accession>A0A0C4YQ58</accession>
<organism evidence="5 6">
    <name type="scientific">Cupriavidus basilensis</name>
    <dbReference type="NCBI Taxonomy" id="68895"/>
    <lineage>
        <taxon>Bacteria</taxon>
        <taxon>Pseudomonadati</taxon>
        <taxon>Pseudomonadota</taxon>
        <taxon>Betaproteobacteria</taxon>
        <taxon>Burkholderiales</taxon>
        <taxon>Burkholderiaceae</taxon>
        <taxon>Cupriavidus</taxon>
    </lineage>
</organism>
<evidence type="ECO:0000259" key="4">
    <source>
        <dbReference type="PROSITE" id="PS01124"/>
    </source>
</evidence>
<gene>
    <name evidence="5" type="ORF">RR42_s1142</name>
</gene>
<dbReference type="SMART" id="SM00342">
    <property type="entry name" value="HTH_ARAC"/>
    <property type="match status" value="1"/>
</dbReference>
<dbReference type="Pfam" id="PF20240">
    <property type="entry name" value="DUF6597"/>
    <property type="match status" value="1"/>
</dbReference>
<dbReference type="Gene3D" id="1.10.10.60">
    <property type="entry name" value="Homeodomain-like"/>
    <property type="match status" value="1"/>
</dbReference>
<evidence type="ECO:0000313" key="6">
    <source>
        <dbReference type="Proteomes" id="UP000031843"/>
    </source>
</evidence>
<proteinExistence type="predicted"/>
<dbReference type="STRING" id="68895.RR42_s1142"/>
<keyword evidence="6" id="KW-1185">Reference proteome</keyword>
<dbReference type="GO" id="GO:0003700">
    <property type="term" value="F:DNA-binding transcription factor activity"/>
    <property type="evidence" value="ECO:0007669"/>
    <property type="project" value="InterPro"/>
</dbReference>
<name>A0A0C4YQ58_9BURK</name>
<dbReference type="InterPro" id="IPR046532">
    <property type="entry name" value="DUF6597"/>
</dbReference>
<keyword evidence="1" id="KW-0805">Transcription regulation</keyword>
<dbReference type="GO" id="GO:0043565">
    <property type="term" value="F:sequence-specific DNA binding"/>
    <property type="evidence" value="ECO:0007669"/>
    <property type="project" value="InterPro"/>
</dbReference>
<reference evidence="5 6" key="1">
    <citation type="journal article" date="2015" name="Genome Announc.">
        <title>Complete Genome Sequence of Cupriavidus basilensis 4G11, Isolated from the Oak Ridge Field Research Center Site.</title>
        <authorList>
            <person name="Ray J."/>
            <person name="Waters R.J."/>
            <person name="Skerker J.M."/>
            <person name="Kuehl J.V."/>
            <person name="Price M.N."/>
            <person name="Huang J."/>
            <person name="Chakraborty R."/>
            <person name="Arkin A.P."/>
            <person name="Deutschbauer A."/>
        </authorList>
    </citation>
    <scope>NUCLEOTIDE SEQUENCE [LARGE SCALE GENOMIC DNA]</scope>
    <source>
        <strain evidence="5">4G11</strain>
    </source>
</reference>
<protein>
    <submittedName>
        <fullName evidence="5">Transcriptional regulator, AraC family</fullName>
    </submittedName>
</protein>
<evidence type="ECO:0000313" key="5">
    <source>
        <dbReference type="EMBL" id="AJG22731.1"/>
    </source>
</evidence>
<sequence>MPDGCVDVLWRAGRLLVVGPDITAARPDLAPGAAVLGARFQPGAALPWLGLPMSEIVGRQVELAELWGARGREFAGRMEEAAAAGREVEVFQSQLAQMALRVDAPSREAAAIFALVQANAGMAGETIPLLLRRLGLGERTLRRRSVEHFGYGAKTLERILRFQRALSLAHDSTQRAGNGAGRADRSDFGLAALAADAGYADQAHLSREIQSLCGMTASALLRQLRAPKA</sequence>
<dbReference type="Proteomes" id="UP000031843">
    <property type="component" value="Chromosome secondary"/>
</dbReference>
<keyword evidence="3" id="KW-0804">Transcription</keyword>
<evidence type="ECO:0000256" key="1">
    <source>
        <dbReference type="ARBA" id="ARBA00023015"/>
    </source>
</evidence>
<dbReference type="PROSITE" id="PS01124">
    <property type="entry name" value="HTH_ARAC_FAMILY_2"/>
    <property type="match status" value="1"/>
</dbReference>
<dbReference type="InterPro" id="IPR018060">
    <property type="entry name" value="HTH_AraC"/>
</dbReference>
<dbReference type="PROSITE" id="PS00041">
    <property type="entry name" value="HTH_ARAC_FAMILY_1"/>
    <property type="match status" value="1"/>
</dbReference>
<feature type="domain" description="HTH araC/xylS-type" evidence="4">
    <location>
        <begin position="110"/>
        <end position="223"/>
    </location>
</feature>
<keyword evidence="2" id="KW-0238">DNA-binding</keyword>
<evidence type="ECO:0000256" key="2">
    <source>
        <dbReference type="ARBA" id="ARBA00023125"/>
    </source>
</evidence>